<comment type="caution">
    <text evidence="2">The sequence shown here is derived from an EMBL/GenBank/DDBJ whole genome shotgun (WGS) entry which is preliminary data.</text>
</comment>
<organism evidence="2 3">
    <name type="scientific">Streptomyces canarius</name>
    <dbReference type="NCBI Taxonomy" id="285453"/>
    <lineage>
        <taxon>Bacteria</taxon>
        <taxon>Bacillati</taxon>
        <taxon>Actinomycetota</taxon>
        <taxon>Actinomycetes</taxon>
        <taxon>Kitasatosporales</taxon>
        <taxon>Streptomycetaceae</taxon>
        <taxon>Streptomyces</taxon>
    </lineage>
</organism>
<reference evidence="3" key="1">
    <citation type="journal article" date="2019" name="Int. J. Syst. Evol. Microbiol.">
        <title>The Global Catalogue of Microorganisms (GCM) 10K type strain sequencing project: providing services to taxonomists for standard genome sequencing and annotation.</title>
        <authorList>
            <consortium name="The Broad Institute Genomics Platform"/>
            <consortium name="The Broad Institute Genome Sequencing Center for Infectious Disease"/>
            <person name="Wu L."/>
            <person name="Ma J."/>
        </authorList>
    </citation>
    <scope>NUCLEOTIDE SEQUENCE [LARGE SCALE GENOMIC DNA]</scope>
    <source>
        <strain evidence="3">JCM 4733</strain>
    </source>
</reference>
<evidence type="ECO:0000313" key="2">
    <source>
        <dbReference type="EMBL" id="GHA75063.1"/>
    </source>
</evidence>
<name>A0ABQ3DB80_9ACTN</name>
<evidence type="ECO:0000313" key="3">
    <source>
        <dbReference type="Proteomes" id="UP000653644"/>
    </source>
</evidence>
<evidence type="ECO:0000256" key="1">
    <source>
        <dbReference type="SAM" id="MobiDB-lite"/>
    </source>
</evidence>
<sequence length="86" mass="8564">MEPGKGPLDQPPVDAEAGVVPGAAPCDGGHDAAGADLLAVAVVFVAAVCVERHRFAAGPADPAADGRDGIQQRQELGDVVAVQVLL</sequence>
<gene>
    <name evidence="2" type="ORF">GCM10010345_91710</name>
</gene>
<accession>A0ABQ3DB80</accession>
<keyword evidence="3" id="KW-1185">Reference proteome</keyword>
<dbReference type="Proteomes" id="UP000653644">
    <property type="component" value="Unassembled WGS sequence"/>
</dbReference>
<dbReference type="EMBL" id="BMVN01000102">
    <property type="protein sequence ID" value="GHA75063.1"/>
    <property type="molecule type" value="Genomic_DNA"/>
</dbReference>
<feature type="region of interest" description="Disordered" evidence="1">
    <location>
        <begin position="1"/>
        <end position="26"/>
    </location>
</feature>
<proteinExistence type="predicted"/>
<protein>
    <submittedName>
        <fullName evidence="2">Uncharacterized protein</fullName>
    </submittedName>
</protein>